<dbReference type="EMBL" id="JBEAFC010000011">
    <property type="protein sequence ID" value="KAL1536025.1"/>
    <property type="molecule type" value="Genomic_DNA"/>
</dbReference>
<evidence type="ECO:0000313" key="1">
    <source>
        <dbReference type="EMBL" id="KAL1536025.1"/>
    </source>
</evidence>
<name>A0ABD1FW08_SALDI</name>
<gene>
    <name evidence="1" type="ORF">AAHA92_28737</name>
</gene>
<protein>
    <recommendedName>
        <fullName evidence="3">Transposase</fullName>
    </recommendedName>
</protein>
<accession>A0ABD1FW08</accession>
<organism evidence="1 2">
    <name type="scientific">Salvia divinorum</name>
    <name type="common">Maria pastora</name>
    <name type="synonym">Diviner's sage</name>
    <dbReference type="NCBI Taxonomy" id="28513"/>
    <lineage>
        <taxon>Eukaryota</taxon>
        <taxon>Viridiplantae</taxon>
        <taxon>Streptophyta</taxon>
        <taxon>Embryophyta</taxon>
        <taxon>Tracheophyta</taxon>
        <taxon>Spermatophyta</taxon>
        <taxon>Magnoliopsida</taxon>
        <taxon>eudicotyledons</taxon>
        <taxon>Gunneridae</taxon>
        <taxon>Pentapetalae</taxon>
        <taxon>asterids</taxon>
        <taxon>lamiids</taxon>
        <taxon>Lamiales</taxon>
        <taxon>Lamiaceae</taxon>
        <taxon>Nepetoideae</taxon>
        <taxon>Mentheae</taxon>
        <taxon>Salviinae</taxon>
        <taxon>Salvia</taxon>
        <taxon>Salvia subgen. Calosphace</taxon>
    </lineage>
</organism>
<dbReference type="PANTHER" id="PTHR47169">
    <property type="entry name" value="OS01G0541250 PROTEIN"/>
    <property type="match status" value="1"/>
</dbReference>
<evidence type="ECO:0008006" key="3">
    <source>
        <dbReference type="Google" id="ProtNLM"/>
    </source>
</evidence>
<evidence type="ECO:0000313" key="2">
    <source>
        <dbReference type="Proteomes" id="UP001567538"/>
    </source>
</evidence>
<keyword evidence="2" id="KW-1185">Reference proteome</keyword>
<comment type="caution">
    <text evidence="1">The sequence shown here is derived from an EMBL/GenBank/DDBJ whole genome shotgun (WGS) entry which is preliminary data.</text>
</comment>
<dbReference type="InterPro" id="IPR036397">
    <property type="entry name" value="RNaseH_sf"/>
</dbReference>
<sequence length="100" mass="11363">METKPIESITKEVTKQYLINKIIPAIIEKWPDGATKEIRIQQDNAKPHIKDSDPEFRVAAQQHGFTMSLVQQPPCSPDTNGCMVEILKVMHFENMAQSDL</sequence>
<dbReference type="AlphaFoldDB" id="A0ABD1FW08"/>
<proteinExistence type="predicted"/>
<reference evidence="1 2" key="1">
    <citation type="submission" date="2024-06" db="EMBL/GenBank/DDBJ databases">
        <title>A chromosome level genome sequence of Diviner's sage (Salvia divinorum).</title>
        <authorList>
            <person name="Ford S.A."/>
            <person name="Ro D.-K."/>
            <person name="Ness R.W."/>
            <person name="Phillips M.A."/>
        </authorList>
    </citation>
    <scope>NUCLEOTIDE SEQUENCE [LARGE SCALE GENOMIC DNA]</scope>
    <source>
        <strain evidence="1">SAF-2024a</strain>
        <tissue evidence="1">Leaf</tissue>
    </source>
</reference>
<dbReference type="PANTHER" id="PTHR47169:SF2">
    <property type="entry name" value="OS01G0541250 PROTEIN"/>
    <property type="match status" value="1"/>
</dbReference>
<dbReference type="Gene3D" id="3.30.420.10">
    <property type="entry name" value="Ribonuclease H-like superfamily/Ribonuclease H"/>
    <property type="match status" value="1"/>
</dbReference>
<dbReference type="Proteomes" id="UP001567538">
    <property type="component" value="Unassembled WGS sequence"/>
</dbReference>